<evidence type="ECO:0000313" key="4">
    <source>
        <dbReference type="EMBL" id="GAF03410.1"/>
    </source>
</evidence>
<dbReference type="PANTHER" id="PTHR11851">
    <property type="entry name" value="METALLOPROTEASE"/>
    <property type="match status" value="1"/>
</dbReference>
<dbReference type="Gene3D" id="2.50.20.10">
    <property type="entry name" value="Lipoprotein localisation LolA/LolB/LppX"/>
    <property type="match status" value="1"/>
</dbReference>
<dbReference type="PANTHER" id="PTHR11851:SF225">
    <property type="entry name" value="NON-PEPTIDASE HOMOLOG YMXG"/>
    <property type="match status" value="1"/>
</dbReference>
<dbReference type="STRING" id="869213.GCA_000517085_03983"/>
<dbReference type="AlphaFoldDB" id="W7XXZ0"/>
<evidence type="ECO:0000256" key="1">
    <source>
        <dbReference type="SAM" id="SignalP"/>
    </source>
</evidence>
<name>W7XXZ0_9BACT</name>
<gene>
    <name evidence="4" type="ORF">JCM21142_42083</name>
</gene>
<dbReference type="SUPFAM" id="SSF63411">
    <property type="entry name" value="LuxS/MPP-like metallohydrolase"/>
    <property type="match status" value="2"/>
</dbReference>
<comment type="caution">
    <text evidence="4">The sequence shown here is derived from an EMBL/GenBank/DDBJ whole genome shotgun (WGS) entry which is preliminary data.</text>
</comment>
<dbReference type="InterPro" id="IPR050361">
    <property type="entry name" value="MPP/UQCRC_Complex"/>
</dbReference>
<dbReference type="GO" id="GO:0046872">
    <property type="term" value="F:metal ion binding"/>
    <property type="evidence" value="ECO:0007669"/>
    <property type="project" value="InterPro"/>
</dbReference>
<sequence length="684" mass="75703">MKKLSILILLALSFSISNAQLDRSKAPQAGPATQLELGKFTKFELKNGLKVIVVENHKLPTVSFSLILDLDPIYEGDKAGYTSFAGDLLRAGTTSRSKDAIDEEIDFIGASLSTSNRGIRASALKKHSDELLDLMTDILYNPIFPQDELDKMVKQTLTGIKSQKDDPQAISNNIASALMFGKESPYGEIMSEATIQNITIADCKNFYNTYFRPNVSYLVIVGDMSAKEAKKIAKKNFSQWERKEVPSEKFIQPKGFDEPIYAMGHKDGSSQSYITVSYPIDLKPGTPDALKATVMNKVLGGGGFSARLLKNLREDKAWTYGAYSSIEPDEHMGTFKAFSNVRGTITDSAFVEIHKEMEKIVAEKVNEEDLQLVKNAMAGSFGRALEDPATLARFAVNIDKYQLPEDYYETYPERLEAITINDVKEAAHQYIKPDNALYLAIGDVSVIEPLMKKIAQGKKVTEYDFYAKKVIRTGIPAGLSAEKVIADYVAAIGGTKKVKEINDMVMKASLKIQGMELSLNTFQKAPNKVKIETLMGENVLSKQVYNGQEGMAVMQGQEQKLEGAMLEEMKYEAILFPELKYKELGFQLELSGKDKIDGQDAYKISTTTPSGKTTILYFDVASGLKVKEISSSPMGNSTTTYSNYKEVEGVQFPMSMTQSMGPQQIDITVNSIEINQGIDNSVFE</sequence>
<evidence type="ECO:0000259" key="2">
    <source>
        <dbReference type="Pfam" id="PF00675"/>
    </source>
</evidence>
<keyword evidence="5" id="KW-1185">Reference proteome</keyword>
<dbReference type="Gene3D" id="3.30.830.10">
    <property type="entry name" value="Metalloenzyme, LuxS/M16 peptidase-like"/>
    <property type="match status" value="2"/>
</dbReference>
<dbReference type="Proteomes" id="UP000019402">
    <property type="component" value="Unassembled WGS sequence"/>
</dbReference>
<feature type="domain" description="Peptidase M16 C-terminal" evidence="3">
    <location>
        <begin position="197"/>
        <end position="377"/>
    </location>
</feature>
<reference evidence="4 5" key="1">
    <citation type="journal article" date="2014" name="Genome Announc.">
        <title>Draft Genome Sequence of Cytophaga fermentans JCM 21142T, a Facultative Anaerobe Isolated from Marine Mud.</title>
        <authorList>
            <person name="Starns D."/>
            <person name="Oshima K."/>
            <person name="Suda W."/>
            <person name="Iino T."/>
            <person name="Yuki M."/>
            <person name="Inoue J."/>
            <person name="Kitamura K."/>
            <person name="Iida T."/>
            <person name="Darby A."/>
            <person name="Hattori M."/>
            <person name="Ohkuma M."/>
        </authorList>
    </citation>
    <scope>NUCLEOTIDE SEQUENCE [LARGE SCALE GENOMIC DNA]</scope>
    <source>
        <strain evidence="4 5">JCM 21142</strain>
    </source>
</reference>
<dbReference type="InterPro" id="IPR007863">
    <property type="entry name" value="Peptidase_M16_C"/>
</dbReference>
<dbReference type="InterPro" id="IPR011249">
    <property type="entry name" value="Metalloenz_LuxS/M16"/>
</dbReference>
<organism evidence="4 5">
    <name type="scientific">Saccharicrinis fermentans DSM 9555 = JCM 21142</name>
    <dbReference type="NCBI Taxonomy" id="869213"/>
    <lineage>
        <taxon>Bacteria</taxon>
        <taxon>Pseudomonadati</taxon>
        <taxon>Bacteroidota</taxon>
        <taxon>Bacteroidia</taxon>
        <taxon>Marinilabiliales</taxon>
        <taxon>Marinilabiliaceae</taxon>
        <taxon>Saccharicrinis</taxon>
    </lineage>
</organism>
<feature type="signal peptide" evidence="1">
    <location>
        <begin position="1"/>
        <end position="19"/>
    </location>
</feature>
<dbReference type="eggNOG" id="COG0612">
    <property type="taxonomic scope" value="Bacteria"/>
</dbReference>
<proteinExistence type="predicted"/>
<accession>W7XXZ0</accession>
<dbReference type="RefSeq" id="WP_027473293.1">
    <property type="nucleotide sequence ID" value="NZ_BAMD01000023.1"/>
</dbReference>
<feature type="domain" description="Peptidase M16 N-terminal" evidence="2">
    <location>
        <begin position="51"/>
        <end position="178"/>
    </location>
</feature>
<keyword evidence="1" id="KW-0732">Signal</keyword>
<evidence type="ECO:0000259" key="3">
    <source>
        <dbReference type="Pfam" id="PF05193"/>
    </source>
</evidence>
<dbReference type="InterPro" id="IPR011765">
    <property type="entry name" value="Pept_M16_N"/>
</dbReference>
<feature type="chain" id="PRO_5004907098" evidence="1">
    <location>
        <begin position="20"/>
        <end position="684"/>
    </location>
</feature>
<evidence type="ECO:0000313" key="5">
    <source>
        <dbReference type="Proteomes" id="UP000019402"/>
    </source>
</evidence>
<protein>
    <submittedName>
        <fullName evidence="4">Peptidase M16 inactive domain protein</fullName>
    </submittedName>
</protein>
<dbReference type="OrthoDB" id="9811314at2"/>
<dbReference type="Pfam" id="PF05193">
    <property type="entry name" value="Peptidase_M16_C"/>
    <property type="match status" value="1"/>
</dbReference>
<dbReference type="EMBL" id="BAMD01000023">
    <property type="protein sequence ID" value="GAF03410.1"/>
    <property type="molecule type" value="Genomic_DNA"/>
</dbReference>
<dbReference type="Pfam" id="PF00675">
    <property type="entry name" value="Peptidase_M16"/>
    <property type="match status" value="1"/>
</dbReference>